<dbReference type="PRINTS" id="PR01000">
    <property type="entry name" value="SREBPS2PTASE"/>
</dbReference>
<evidence type="ECO:0000259" key="6">
    <source>
        <dbReference type="Pfam" id="PF02163"/>
    </source>
</evidence>
<dbReference type="KEGG" id="iag:Igag_0533"/>
<comment type="subcellular location">
    <subcellularLocation>
        <location evidence="1">Endomembrane system</location>
        <topology evidence="1">Multi-pass membrane protein</topology>
    </subcellularLocation>
</comment>
<dbReference type="HOGENOM" id="CLU_673711_0_0_2"/>
<dbReference type="PANTHER" id="PTHR13325">
    <property type="entry name" value="PROTEASE M50 MEMBRANE-BOUND TRANSCRIPTION FACTOR SITE 2 PROTEASE"/>
    <property type="match status" value="1"/>
</dbReference>
<dbReference type="BioCyc" id="IAGG583356:GHAH-535-MONOMER"/>
<dbReference type="Proteomes" id="UP000001304">
    <property type="component" value="Chromosome"/>
</dbReference>
<evidence type="ECO:0000313" key="8">
    <source>
        <dbReference type="Proteomes" id="UP000001304"/>
    </source>
</evidence>
<evidence type="ECO:0000256" key="3">
    <source>
        <dbReference type="ARBA" id="ARBA00022989"/>
    </source>
</evidence>
<dbReference type="AlphaFoldDB" id="E0SS19"/>
<keyword evidence="4 5" id="KW-0472">Membrane</keyword>
<keyword evidence="2 5" id="KW-0812">Transmembrane</keyword>
<keyword evidence="8" id="KW-1185">Reference proteome</keyword>
<evidence type="ECO:0000313" key="7">
    <source>
        <dbReference type="EMBL" id="ADM27369.1"/>
    </source>
</evidence>
<accession>E0SS19</accession>
<feature type="transmembrane region" description="Helical" evidence="5">
    <location>
        <begin position="188"/>
        <end position="210"/>
    </location>
</feature>
<dbReference type="STRING" id="583356.Igag_0533"/>
<dbReference type="GO" id="GO:0016020">
    <property type="term" value="C:membrane"/>
    <property type="evidence" value="ECO:0007669"/>
    <property type="project" value="InterPro"/>
</dbReference>
<reference evidence="7 8" key="1">
    <citation type="journal article" date="2010" name="Stand. Genomic Sci.">
        <title>Complete genome sequence of Ignisphaera aggregans type strain (AQ1.S1).</title>
        <authorList>
            <person name="Goker M."/>
            <person name="Held B."/>
            <person name="Lapidus A."/>
            <person name="Nolan M."/>
            <person name="Spring S."/>
            <person name="Yasawong M."/>
            <person name="Lucas S."/>
            <person name="Glavina Del Rio T."/>
            <person name="Tice H."/>
            <person name="Cheng J.F."/>
            <person name="Goodwin L."/>
            <person name="Tapia R."/>
            <person name="Pitluck S."/>
            <person name="Liolios K."/>
            <person name="Ivanova N."/>
            <person name="Mavromatis K."/>
            <person name="Mikhailova N."/>
            <person name="Pati A."/>
            <person name="Chen A."/>
            <person name="Palaniappan K."/>
            <person name="Brambilla E."/>
            <person name="Land M."/>
            <person name="Hauser L."/>
            <person name="Chang Y.J."/>
            <person name="Jeffries C.D."/>
            <person name="Brettin T."/>
            <person name="Detter J.C."/>
            <person name="Han C."/>
            <person name="Rohde M."/>
            <person name="Sikorski J."/>
            <person name="Woyke T."/>
            <person name="Bristow J."/>
            <person name="Eisen J.A."/>
            <person name="Markowitz V."/>
            <person name="Hugenholtz P."/>
            <person name="Kyrpides N.C."/>
            <person name="Klenk H.P."/>
        </authorList>
    </citation>
    <scope>NUCLEOTIDE SEQUENCE [LARGE SCALE GENOMIC DNA]</scope>
    <source>
        <strain evidence="8">DSM 17230 / JCM 13409 / AQ1.S1</strain>
    </source>
</reference>
<evidence type="ECO:0000256" key="4">
    <source>
        <dbReference type="ARBA" id="ARBA00023136"/>
    </source>
</evidence>
<evidence type="ECO:0000256" key="1">
    <source>
        <dbReference type="ARBA" id="ARBA00004127"/>
    </source>
</evidence>
<sequence length="408" mass="45537">MIDIVMLIVIYIVLTSIIYIVTRGKDIAIYGKRIRFIPGGFLAFIGKEKTPIVHRPVGKKVSLILIITMVLGMAIFYIFFLPIILRETIFSYIFYATGKTSTPPQPSVVPIPMIFMFRDILIYIIVAIGIGVIVHEVAHAIIALREGIKLRSWGIGIVFLMPLAFVELDEEQFNRAPARSRLNIVSAGSFANALIALIAFILLISLRYYIVQIFGNPVIVPMVTSIDCSLCNTNPICPARVFGAPTIIYSINGTRLYSSLQIGQILLHTQLNSTIPITICSAGGECKNISIVLDAYNEEIFNRNGTKVPCLGVRLQDVIAFERNGHIYVNQMIIELTNYLAYIFMINLSLYAFNAIPLIISDGSLFISILSELFRWLKPLSRSRVIDIINIFIIAIATGISTYLLLRP</sequence>
<feature type="domain" description="Peptidase M50" evidence="6">
    <location>
        <begin position="123"/>
        <end position="389"/>
    </location>
</feature>
<evidence type="ECO:0000256" key="5">
    <source>
        <dbReference type="SAM" id="Phobius"/>
    </source>
</evidence>
<name>E0SS19_IGNAA</name>
<dbReference type="GO" id="GO:0005737">
    <property type="term" value="C:cytoplasm"/>
    <property type="evidence" value="ECO:0007669"/>
    <property type="project" value="TreeGrafter"/>
</dbReference>
<feature type="transmembrane region" description="Helical" evidence="5">
    <location>
        <begin position="63"/>
        <end position="85"/>
    </location>
</feature>
<feature type="transmembrane region" description="Helical" evidence="5">
    <location>
        <begin position="385"/>
        <end position="406"/>
    </location>
</feature>
<dbReference type="EMBL" id="CP002098">
    <property type="protein sequence ID" value="ADM27369.1"/>
    <property type="molecule type" value="Genomic_DNA"/>
</dbReference>
<dbReference type="InterPro" id="IPR008915">
    <property type="entry name" value="Peptidase_M50"/>
</dbReference>
<protein>
    <submittedName>
        <fullName evidence="7">Peptidase M50</fullName>
    </submittedName>
</protein>
<dbReference type="InterPro" id="IPR001193">
    <property type="entry name" value="MBTPS2"/>
</dbReference>
<keyword evidence="3 5" id="KW-1133">Transmembrane helix</keyword>
<dbReference type="GO" id="GO:0031293">
    <property type="term" value="P:membrane protein intracellular domain proteolysis"/>
    <property type="evidence" value="ECO:0007669"/>
    <property type="project" value="TreeGrafter"/>
</dbReference>
<evidence type="ECO:0000256" key="2">
    <source>
        <dbReference type="ARBA" id="ARBA00022692"/>
    </source>
</evidence>
<organism evidence="7 8">
    <name type="scientific">Ignisphaera aggregans (strain DSM 17230 / JCM 13409 / AQ1.S1)</name>
    <dbReference type="NCBI Taxonomy" id="583356"/>
    <lineage>
        <taxon>Archaea</taxon>
        <taxon>Thermoproteota</taxon>
        <taxon>Thermoprotei</taxon>
        <taxon>Desulfurococcales</taxon>
        <taxon>Desulfurococcaceae</taxon>
        <taxon>Ignisphaera</taxon>
    </lineage>
</organism>
<feature type="transmembrane region" description="Helical" evidence="5">
    <location>
        <begin position="150"/>
        <end position="168"/>
    </location>
</feature>
<feature type="transmembrane region" description="Helical" evidence="5">
    <location>
        <begin position="339"/>
        <end position="360"/>
    </location>
</feature>
<proteinExistence type="predicted"/>
<dbReference type="GO" id="GO:0012505">
    <property type="term" value="C:endomembrane system"/>
    <property type="evidence" value="ECO:0007669"/>
    <property type="project" value="UniProtKB-SubCell"/>
</dbReference>
<dbReference type="GO" id="GO:0004222">
    <property type="term" value="F:metalloendopeptidase activity"/>
    <property type="evidence" value="ECO:0007669"/>
    <property type="project" value="InterPro"/>
</dbReference>
<dbReference type="PANTHER" id="PTHR13325:SF3">
    <property type="entry name" value="MEMBRANE-BOUND TRANSCRIPTION FACTOR SITE-2 PROTEASE"/>
    <property type="match status" value="1"/>
</dbReference>
<gene>
    <name evidence="7" type="ordered locus">Igag_0533</name>
</gene>
<feature type="transmembrane region" description="Helical" evidence="5">
    <location>
        <begin position="120"/>
        <end position="138"/>
    </location>
</feature>
<feature type="transmembrane region" description="Helical" evidence="5">
    <location>
        <begin position="6"/>
        <end position="22"/>
    </location>
</feature>
<dbReference type="Pfam" id="PF02163">
    <property type="entry name" value="Peptidase_M50"/>
    <property type="match status" value="1"/>
</dbReference>